<reference evidence="5 6" key="1">
    <citation type="journal article" date="2015" name="Genome Biol. Evol.">
        <title>Characterization of Three Mycobacterium spp. with Potential Use in Bioremediation by Genome Sequencing and Comparative Genomics.</title>
        <authorList>
            <person name="Das S."/>
            <person name="Pettersson B.M."/>
            <person name="Behra P.R."/>
            <person name="Ramesh M."/>
            <person name="Dasgupta S."/>
            <person name="Bhattacharya A."/>
            <person name="Kirsebom L.A."/>
        </authorList>
    </citation>
    <scope>NUCLEOTIDE SEQUENCE [LARGE SCALE GENOMIC DNA]</scope>
    <source>
        <strain evidence="5 6">DSM 43826</strain>
    </source>
</reference>
<dbReference type="PATRIC" id="fig|37916.4.peg.246"/>
<dbReference type="Pfam" id="PF11887">
    <property type="entry name" value="Mce4_CUP1"/>
    <property type="match status" value="1"/>
</dbReference>
<dbReference type="GO" id="GO:0005576">
    <property type="term" value="C:extracellular region"/>
    <property type="evidence" value="ECO:0007669"/>
    <property type="project" value="TreeGrafter"/>
</dbReference>
<dbReference type="PANTHER" id="PTHR33371">
    <property type="entry name" value="INTERMEMBRANE PHOSPHOLIPID TRANSPORT SYSTEM BINDING PROTEIN MLAD-RELATED"/>
    <property type="match status" value="1"/>
</dbReference>
<evidence type="ECO:0000259" key="3">
    <source>
        <dbReference type="Pfam" id="PF02470"/>
    </source>
</evidence>
<feature type="signal peptide" evidence="2">
    <location>
        <begin position="1"/>
        <end position="18"/>
    </location>
</feature>
<protein>
    <submittedName>
        <fullName evidence="5">Mce related protein</fullName>
    </submittedName>
</protein>
<feature type="domain" description="Mammalian cell entry C-terminal" evidence="4">
    <location>
        <begin position="107"/>
        <end position="326"/>
    </location>
</feature>
<dbReference type="Pfam" id="PF02470">
    <property type="entry name" value="MlaD"/>
    <property type="match status" value="1"/>
</dbReference>
<dbReference type="PANTHER" id="PTHR33371:SF19">
    <property type="entry name" value="MCE-FAMILY PROTEIN MCE4A"/>
    <property type="match status" value="1"/>
</dbReference>
<dbReference type="GO" id="GO:0051701">
    <property type="term" value="P:biological process involved in interaction with host"/>
    <property type="evidence" value="ECO:0007669"/>
    <property type="project" value="TreeGrafter"/>
</dbReference>
<feature type="compositionally biased region" description="Pro residues" evidence="1">
    <location>
        <begin position="385"/>
        <end position="406"/>
    </location>
</feature>
<name>A0A0J6WNU3_9MYCO</name>
<gene>
    <name evidence="5" type="ORF">MCHLDSM_00233</name>
</gene>
<keyword evidence="2" id="KW-0732">Signal</keyword>
<evidence type="ECO:0000256" key="1">
    <source>
        <dbReference type="SAM" id="MobiDB-lite"/>
    </source>
</evidence>
<feature type="compositionally biased region" description="Pro residues" evidence="1">
    <location>
        <begin position="419"/>
        <end position="449"/>
    </location>
</feature>
<dbReference type="InterPro" id="IPR003399">
    <property type="entry name" value="Mce/MlaD"/>
</dbReference>
<proteinExistence type="predicted"/>
<feature type="chain" id="PRO_5038346353" evidence="2">
    <location>
        <begin position="19"/>
        <end position="449"/>
    </location>
</feature>
<feature type="domain" description="Mce/MlaD" evidence="3">
    <location>
        <begin position="24"/>
        <end position="102"/>
    </location>
</feature>
<organism evidence="5 6">
    <name type="scientific">Mycolicibacterium chlorophenolicum</name>
    <dbReference type="NCBI Taxonomy" id="37916"/>
    <lineage>
        <taxon>Bacteria</taxon>
        <taxon>Bacillati</taxon>
        <taxon>Actinomycetota</taxon>
        <taxon>Actinomycetes</taxon>
        <taxon>Mycobacteriales</taxon>
        <taxon>Mycobacteriaceae</taxon>
        <taxon>Mycolicibacterium</taxon>
    </lineage>
</organism>
<evidence type="ECO:0000313" key="6">
    <source>
        <dbReference type="Proteomes" id="UP000036513"/>
    </source>
</evidence>
<evidence type="ECO:0000256" key="2">
    <source>
        <dbReference type="SAM" id="SignalP"/>
    </source>
</evidence>
<comment type="caution">
    <text evidence="5">The sequence shown here is derived from an EMBL/GenBank/DDBJ whole genome shotgun (WGS) entry which is preliminary data.</text>
</comment>
<dbReference type="InterPro" id="IPR024516">
    <property type="entry name" value="Mce_C"/>
</dbReference>
<dbReference type="EMBL" id="JYNL01000002">
    <property type="protein sequence ID" value="KMO83773.1"/>
    <property type="molecule type" value="Genomic_DNA"/>
</dbReference>
<accession>A0A0J6WNU3</accession>
<keyword evidence="6" id="KW-1185">Reference proteome</keyword>
<dbReference type="InterPro" id="IPR052336">
    <property type="entry name" value="MlaD_Phospholipid_Transporter"/>
</dbReference>
<dbReference type="AlphaFoldDB" id="A0A0J6WNU3"/>
<evidence type="ECO:0000259" key="4">
    <source>
        <dbReference type="Pfam" id="PF11887"/>
    </source>
</evidence>
<sequence>MAVLVIAGAIAFSLGAFNQSFTSKVEVTLTSDRSGLVMEPYSKVKMRGVQVGRVATVAPGGVDSTTIQLYLDPDQIKNIPANVQARISSTSLFGSKFVDLIYPNDPSPRRLAAGAVLRSQNVTVEVNTVFENVVDLIKQIDPAKLNAVLAALAQGFGGKGEQIGQAITDTNEVLTQLNSRTDTMREDFRALGDVADTYGGAAHNLIDTVDALTTTSTTVSSHATQMDQLLVGLAGLSRSGVELIGPNKDNLINAIKLLQPTTDLLMKYNPELTCLLVGADETAAVHSQMLGGSNGKSLIMDAALMWGDDPYRYPDNLPVVAAKGGPGGKPGCGSLPDVSKNWPVRYLVTDTGFGTGLDIRPNPGIGFPGYADYLPVTRAVPEPPSIRYPGPPAPGPIPYPGAPPYGAPMYGPDGTPLYPGVPPAAPAAAPPPPQGPPPPAPPEAVPPPP</sequence>
<dbReference type="Proteomes" id="UP000036513">
    <property type="component" value="Unassembled WGS sequence"/>
</dbReference>
<dbReference type="NCBIfam" id="TIGR00996">
    <property type="entry name" value="Mtu_fam_mce"/>
    <property type="match status" value="1"/>
</dbReference>
<feature type="region of interest" description="Disordered" evidence="1">
    <location>
        <begin position="385"/>
        <end position="449"/>
    </location>
</feature>
<dbReference type="STRING" id="37916.MCHLDSM_00233"/>
<dbReference type="InterPro" id="IPR005693">
    <property type="entry name" value="Mce"/>
</dbReference>
<evidence type="ECO:0000313" key="5">
    <source>
        <dbReference type="EMBL" id="KMO83773.1"/>
    </source>
</evidence>